<feature type="domain" description="WKF" evidence="2">
    <location>
        <begin position="179"/>
        <end position="242"/>
    </location>
</feature>
<name>A0A3A2Z671_9EURO</name>
<organism evidence="3 4">
    <name type="scientific">Aspergillus sclerotialis</name>
    <dbReference type="NCBI Taxonomy" id="2070753"/>
    <lineage>
        <taxon>Eukaryota</taxon>
        <taxon>Fungi</taxon>
        <taxon>Dikarya</taxon>
        <taxon>Ascomycota</taxon>
        <taxon>Pezizomycotina</taxon>
        <taxon>Eurotiomycetes</taxon>
        <taxon>Eurotiomycetidae</taxon>
        <taxon>Eurotiales</taxon>
        <taxon>Aspergillaceae</taxon>
        <taxon>Aspergillus</taxon>
        <taxon>Aspergillus subgen. Polypaecilum</taxon>
    </lineage>
</organism>
<feature type="compositionally biased region" description="Basic residues" evidence="1">
    <location>
        <begin position="343"/>
        <end position="355"/>
    </location>
</feature>
<protein>
    <submittedName>
        <fullName evidence="3">Uncharacterized conserved protein DUF2373</fullName>
    </submittedName>
</protein>
<evidence type="ECO:0000313" key="4">
    <source>
        <dbReference type="Proteomes" id="UP000266188"/>
    </source>
</evidence>
<feature type="compositionally biased region" description="Basic residues" evidence="1">
    <location>
        <begin position="151"/>
        <end position="161"/>
    </location>
</feature>
<feature type="compositionally biased region" description="Acidic residues" evidence="1">
    <location>
        <begin position="134"/>
        <end position="144"/>
    </location>
</feature>
<dbReference type="Pfam" id="PF10180">
    <property type="entry name" value="WKF"/>
    <property type="match status" value="1"/>
</dbReference>
<feature type="compositionally biased region" description="Low complexity" evidence="1">
    <location>
        <begin position="394"/>
        <end position="405"/>
    </location>
</feature>
<comment type="caution">
    <text evidence="3">The sequence shown here is derived from an EMBL/GenBank/DDBJ whole genome shotgun (WGS) entry which is preliminary data.</text>
</comment>
<feature type="compositionally biased region" description="Basic and acidic residues" evidence="1">
    <location>
        <begin position="333"/>
        <end position="342"/>
    </location>
</feature>
<evidence type="ECO:0000313" key="3">
    <source>
        <dbReference type="EMBL" id="RJE17683.1"/>
    </source>
</evidence>
<evidence type="ECO:0000256" key="1">
    <source>
        <dbReference type="SAM" id="MobiDB-lite"/>
    </source>
</evidence>
<feature type="compositionally biased region" description="Basic and acidic residues" evidence="1">
    <location>
        <begin position="262"/>
        <end position="274"/>
    </location>
</feature>
<feature type="compositionally biased region" description="Basic and acidic residues" evidence="1">
    <location>
        <begin position="20"/>
        <end position="40"/>
    </location>
</feature>
<dbReference type="PANTHER" id="PTHR22306:SF2">
    <property type="entry name" value="CHROMOSOME 7 OPEN READING FRAME 50"/>
    <property type="match status" value="1"/>
</dbReference>
<reference evidence="4" key="1">
    <citation type="submission" date="2017-02" db="EMBL/GenBank/DDBJ databases">
        <authorList>
            <person name="Tafer H."/>
            <person name="Lopandic K."/>
        </authorList>
    </citation>
    <scope>NUCLEOTIDE SEQUENCE [LARGE SCALE GENOMIC DNA]</scope>
    <source>
        <strain evidence="4">CBS 366.77</strain>
    </source>
</reference>
<feature type="compositionally biased region" description="Low complexity" evidence="1">
    <location>
        <begin position="413"/>
        <end position="426"/>
    </location>
</feature>
<dbReference type="Proteomes" id="UP000266188">
    <property type="component" value="Unassembled WGS sequence"/>
</dbReference>
<feature type="compositionally biased region" description="Acidic residues" evidence="1">
    <location>
        <begin position="101"/>
        <end position="110"/>
    </location>
</feature>
<accession>A0A3A2Z671</accession>
<dbReference type="InterPro" id="IPR019327">
    <property type="entry name" value="WKF"/>
</dbReference>
<dbReference type="STRING" id="2070753.A0A3A2Z671"/>
<feature type="compositionally biased region" description="Basic and acidic residues" evidence="1">
    <location>
        <begin position="50"/>
        <end position="82"/>
    </location>
</feature>
<dbReference type="AlphaFoldDB" id="A0A3A2Z671"/>
<feature type="region of interest" description="Disordered" evidence="1">
    <location>
        <begin position="18"/>
        <end position="174"/>
    </location>
</feature>
<feature type="region of interest" description="Disordered" evidence="1">
    <location>
        <begin position="247"/>
        <end position="274"/>
    </location>
</feature>
<keyword evidence="4" id="KW-1185">Reference proteome</keyword>
<feature type="region of interest" description="Disordered" evidence="1">
    <location>
        <begin position="333"/>
        <end position="426"/>
    </location>
</feature>
<evidence type="ECO:0000259" key="2">
    <source>
        <dbReference type="Pfam" id="PF10180"/>
    </source>
</evidence>
<dbReference type="PANTHER" id="PTHR22306">
    <property type="entry name" value="CHROMOSOME 7 OPEN READING FRAME 50"/>
    <property type="match status" value="1"/>
</dbReference>
<dbReference type="OrthoDB" id="10261563at2759"/>
<gene>
    <name evidence="3" type="ORF">PHISCL_09978</name>
</gene>
<feature type="compositionally biased region" description="Low complexity" evidence="1">
    <location>
        <begin position="362"/>
        <end position="376"/>
    </location>
</feature>
<dbReference type="EMBL" id="MVGC01000770">
    <property type="protein sequence ID" value="RJE17683.1"/>
    <property type="molecule type" value="Genomic_DNA"/>
</dbReference>
<sequence>MGTTAARVPAWKKLGLKLKYAKETPQDGNLEKEGSDEQNKAEGVNGEVGTSEKEKKGKKRRFDEEEKEDKGEKDEDKKESAPKSKKKKRVSFTADTKVRDGEEEEQDSDQEAGGVSVSSEEKSADKPGIPDQQPTDEDGDDEQSATEVKEKKKKKKEKGKKKDTASTGSSQIHETPILSYLSHYYKYRQTWKFQKNRETHLFKHVLSLEQVPSQYNAALLAYLQGLKSEGAKQRLHQTAEEVVKSDIENKAPVENEEGAATTDEKDGDTPNTTDYDKAVDAFRAWLLDPKEDFDYNNVSGQLDDDTRKKLEKRQRAELMIYAVQGKLFTAEKPKPVEKEVRPKKVPPGKKKRKNRTAIVEISSSGESESSSSSSSDSDSDSESGKPNGTASNTSSSDSDSSSDSSSDSDSDSESTSSSDSSSSSSS</sequence>
<proteinExistence type="predicted"/>